<dbReference type="SUPFAM" id="SSF55031">
    <property type="entry name" value="Bacterial exopeptidase dimerisation domain"/>
    <property type="match status" value="1"/>
</dbReference>
<evidence type="ECO:0000256" key="7">
    <source>
        <dbReference type="NCBIfam" id="TIGR01882"/>
    </source>
</evidence>
<keyword evidence="2" id="KW-0645">Protease</keyword>
<dbReference type="RefSeq" id="WP_154424693.1">
    <property type="nucleotide sequence ID" value="NZ_VUNN01000004.1"/>
</dbReference>
<comment type="cofactor">
    <cofactor evidence="9">
        <name>Zn(2+)</name>
        <dbReference type="ChEBI" id="CHEBI:29105"/>
    </cofactor>
    <text evidence="9">Binds 2 Zn(2+) ions per subunit.</text>
</comment>
<comment type="caution">
    <text evidence="11">The sequence shown here is derived from an EMBL/GenBank/DDBJ whole genome shotgun (WGS) entry which is preliminary data.</text>
</comment>
<dbReference type="CDD" id="cd03892">
    <property type="entry name" value="M20_peptT"/>
    <property type="match status" value="1"/>
</dbReference>
<dbReference type="InterPro" id="IPR001261">
    <property type="entry name" value="ArgE/DapE_CS"/>
</dbReference>
<dbReference type="GO" id="GO:0008270">
    <property type="term" value="F:zinc ion binding"/>
    <property type="evidence" value="ECO:0007669"/>
    <property type="project" value="InterPro"/>
</dbReference>
<keyword evidence="11" id="KW-0031">Aminopeptidase</keyword>
<evidence type="ECO:0000256" key="8">
    <source>
        <dbReference type="PIRSR" id="PIRSR037215-1"/>
    </source>
</evidence>
<dbReference type="GO" id="GO:0006518">
    <property type="term" value="P:peptide metabolic process"/>
    <property type="evidence" value="ECO:0007669"/>
    <property type="project" value="InterPro"/>
</dbReference>
<evidence type="ECO:0000256" key="2">
    <source>
        <dbReference type="ARBA" id="ARBA00022670"/>
    </source>
</evidence>
<evidence type="ECO:0000256" key="6">
    <source>
        <dbReference type="ARBA" id="ARBA00023049"/>
    </source>
</evidence>
<dbReference type="InterPro" id="IPR011650">
    <property type="entry name" value="Peptidase_M20_dimer"/>
</dbReference>
<evidence type="ECO:0000313" key="12">
    <source>
        <dbReference type="Proteomes" id="UP000460549"/>
    </source>
</evidence>
<evidence type="ECO:0000313" key="11">
    <source>
        <dbReference type="EMBL" id="MSU05790.1"/>
    </source>
</evidence>
<dbReference type="PANTHER" id="PTHR42994">
    <property type="entry name" value="PEPTIDASE T"/>
    <property type="match status" value="1"/>
</dbReference>
<feature type="binding site" evidence="9">
    <location>
        <position position="197"/>
    </location>
    <ligand>
        <name>Zn(2+)</name>
        <dbReference type="ChEBI" id="CHEBI:29105"/>
        <label>1</label>
    </ligand>
</feature>
<dbReference type="InterPro" id="IPR002933">
    <property type="entry name" value="Peptidase_M20"/>
</dbReference>
<dbReference type="PIRSF" id="PIRSF037215">
    <property type="entry name" value="Peptidase_M20B"/>
    <property type="match status" value="1"/>
</dbReference>
<protein>
    <recommendedName>
        <fullName evidence="7">Peptidase T</fullName>
        <ecNumber evidence="7">3.4.11.4</ecNumber>
    </recommendedName>
</protein>
<dbReference type="SUPFAM" id="SSF53187">
    <property type="entry name" value="Zn-dependent exopeptidases"/>
    <property type="match status" value="1"/>
</dbReference>
<dbReference type="Proteomes" id="UP000460549">
    <property type="component" value="Unassembled WGS sequence"/>
</dbReference>
<dbReference type="EC" id="3.4.11.4" evidence="7"/>
<evidence type="ECO:0000256" key="9">
    <source>
        <dbReference type="PIRSR" id="PIRSR037215-2"/>
    </source>
</evidence>
<dbReference type="AlphaFoldDB" id="A0A7X2PBD0"/>
<feature type="binding site" evidence="9">
    <location>
        <position position="78"/>
    </location>
    <ligand>
        <name>Zn(2+)</name>
        <dbReference type="ChEBI" id="CHEBI:29105"/>
        <label>1</label>
    </ligand>
</feature>
<feature type="binding site" evidence="9">
    <location>
        <position position="175"/>
    </location>
    <ligand>
        <name>Zn(2+)</name>
        <dbReference type="ChEBI" id="CHEBI:29105"/>
        <label>2</label>
    </ligand>
</feature>
<feature type="active site" description="Proton acceptor" evidence="8">
    <location>
        <position position="174"/>
    </location>
</feature>
<proteinExistence type="inferred from homology"/>
<feature type="binding site" evidence="9">
    <location>
        <position position="140"/>
    </location>
    <ligand>
        <name>Zn(2+)</name>
        <dbReference type="ChEBI" id="CHEBI:29105"/>
        <label>2</label>
    </ligand>
</feature>
<evidence type="ECO:0000259" key="10">
    <source>
        <dbReference type="Pfam" id="PF07687"/>
    </source>
</evidence>
<evidence type="ECO:0000256" key="1">
    <source>
        <dbReference type="ARBA" id="ARBA00009692"/>
    </source>
</evidence>
<dbReference type="Gene3D" id="3.30.70.360">
    <property type="match status" value="1"/>
</dbReference>
<dbReference type="InterPro" id="IPR010161">
    <property type="entry name" value="Peptidase_M20B"/>
</dbReference>
<name>A0A7X2PBD0_9SPIO</name>
<sequence length="405" mass="45278">MKPFERLLKYVTFDTESQTNSTTFPSTLKQLELAKYLVTEMKEIGIDDAFLDDNGYVYGTINPSIGFEEKPGFALIAHMDTSPDVTGKNVKPHIVHYNGGDIILNEEKNIVTKLSDFPDLEKHINQHIIVTDGNTLLGADDKAGIAEIMTMAETLINDKSRKHPLIQIVFTPDEEVGHGVDKIDMNKIKVNKGYTVDGGYISIFQYETFNGSTATIKIKGRSVHPGYSKGKMKNACLIANEFNSLLPQHEIPATTENREGFYHLMSINANVEEATLKYILRDHDYKKLLQREDVIRKAATFICDKYGQNTVKVEIEEGYRNMGEEVIKHPELIDSALEAIRSIGIEPQIEAVRGGTDGSRLSFMGLACPNLPTGCQNGHSRHEYISVEDMDKCTEILLKLSSIMA</sequence>
<feature type="domain" description="Peptidase M20 dimerisation" evidence="10">
    <location>
        <begin position="206"/>
        <end position="306"/>
    </location>
</feature>
<dbReference type="GO" id="GO:0008237">
    <property type="term" value="F:metallopeptidase activity"/>
    <property type="evidence" value="ECO:0007669"/>
    <property type="project" value="UniProtKB-KW"/>
</dbReference>
<dbReference type="NCBIfam" id="NF009920">
    <property type="entry name" value="PRK13381.1"/>
    <property type="match status" value="1"/>
</dbReference>
<dbReference type="GO" id="GO:0045148">
    <property type="term" value="F:tripeptide aminopeptidase activity"/>
    <property type="evidence" value="ECO:0007669"/>
    <property type="project" value="UniProtKB-UniRule"/>
</dbReference>
<feature type="binding site" evidence="9">
    <location>
        <position position="379"/>
    </location>
    <ligand>
        <name>Zn(2+)</name>
        <dbReference type="ChEBI" id="CHEBI:29105"/>
        <label>2</label>
    </ligand>
</feature>
<keyword evidence="3 9" id="KW-0479">Metal-binding</keyword>
<dbReference type="PROSITE" id="PS00759">
    <property type="entry name" value="ARGE_DAPE_CPG2_2"/>
    <property type="match status" value="1"/>
</dbReference>
<comment type="similarity">
    <text evidence="1">Belongs to the peptidase M20B family.</text>
</comment>
<evidence type="ECO:0000256" key="4">
    <source>
        <dbReference type="ARBA" id="ARBA00022801"/>
    </source>
</evidence>
<feature type="active site" evidence="8">
    <location>
        <position position="80"/>
    </location>
</feature>
<feature type="binding site" evidence="9">
    <location>
        <position position="140"/>
    </location>
    <ligand>
        <name>Zn(2+)</name>
        <dbReference type="ChEBI" id="CHEBI:29105"/>
        <label>1</label>
    </ligand>
</feature>
<dbReference type="GO" id="GO:0005829">
    <property type="term" value="C:cytosol"/>
    <property type="evidence" value="ECO:0007669"/>
    <property type="project" value="TreeGrafter"/>
</dbReference>
<accession>A0A7X2PBD0</accession>
<gene>
    <name evidence="11" type="primary">pepT</name>
    <name evidence="11" type="ORF">FYJ80_03225</name>
</gene>
<keyword evidence="4 11" id="KW-0378">Hydrolase</keyword>
<evidence type="ECO:0000256" key="5">
    <source>
        <dbReference type="ARBA" id="ARBA00022833"/>
    </source>
</evidence>
<dbReference type="Pfam" id="PF07687">
    <property type="entry name" value="M20_dimer"/>
    <property type="match status" value="1"/>
</dbReference>
<dbReference type="PANTHER" id="PTHR42994:SF1">
    <property type="entry name" value="PEPTIDASE T"/>
    <property type="match status" value="1"/>
</dbReference>
<dbReference type="NCBIfam" id="TIGR01882">
    <property type="entry name" value="peptidase-T"/>
    <property type="match status" value="1"/>
</dbReference>
<dbReference type="GO" id="GO:0006508">
    <property type="term" value="P:proteolysis"/>
    <property type="evidence" value="ECO:0007669"/>
    <property type="project" value="UniProtKB-UniRule"/>
</dbReference>
<keyword evidence="5 9" id="KW-0862">Zinc</keyword>
<dbReference type="NCBIfam" id="NF003976">
    <property type="entry name" value="PRK05469.1"/>
    <property type="match status" value="1"/>
</dbReference>
<dbReference type="InterPro" id="IPR036264">
    <property type="entry name" value="Bact_exopeptidase_dim_dom"/>
</dbReference>
<keyword evidence="6" id="KW-0482">Metalloprotease</keyword>
<organism evidence="11 12">
    <name type="scientific">Bullifex porci</name>
    <dbReference type="NCBI Taxonomy" id="2606638"/>
    <lineage>
        <taxon>Bacteria</taxon>
        <taxon>Pseudomonadati</taxon>
        <taxon>Spirochaetota</taxon>
        <taxon>Spirochaetia</taxon>
        <taxon>Spirochaetales</taxon>
        <taxon>Spirochaetaceae</taxon>
        <taxon>Bullifex</taxon>
    </lineage>
</organism>
<dbReference type="Pfam" id="PF01546">
    <property type="entry name" value="Peptidase_M20"/>
    <property type="match status" value="1"/>
</dbReference>
<dbReference type="Gene3D" id="3.40.630.10">
    <property type="entry name" value="Zn peptidases"/>
    <property type="match status" value="1"/>
</dbReference>
<reference evidence="11 12" key="1">
    <citation type="submission" date="2019-08" db="EMBL/GenBank/DDBJ databases">
        <title>In-depth cultivation of the pig gut microbiome towards novel bacterial diversity and tailored functional studies.</title>
        <authorList>
            <person name="Wylensek D."/>
            <person name="Hitch T.C.A."/>
            <person name="Clavel T."/>
        </authorList>
    </citation>
    <scope>NUCLEOTIDE SEQUENCE [LARGE SCALE GENOMIC DNA]</scope>
    <source>
        <strain evidence="11 12">NM-380-WT-3C1</strain>
    </source>
</reference>
<keyword evidence="12" id="KW-1185">Reference proteome</keyword>
<dbReference type="EMBL" id="VUNN01000004">
    <property type="protein sequence ID" value="MSU05790.1"/>
    <property type="molecule type" value="Genomic_DNA"/>
</dbReference>
<evidence type="ECO:0000256" key="3">
    <source>
        <dbReference type="ARBA" id="ARBA00022723"/>
    </source>
</evidence>